<dbReference type="GO" id="GO:0016491">
    <property type="term" value="F:oxidoreductase activity"/>
    <property type="evidence" value="ECO:0007669"/>
    <property type="project" value="UniProtKB-KW"/>
</dbReference>
<dbReference type="EMBL" id="LJBN01000171">
    <property type="protein sequence ID" value="OOQ85176.1"/>
    <property type="molecule type" value="Genomic_DNA"/>
</dbReference>
<dbReference type="AlphaFoldDB" id="A0A1S9RII7"/>
<dbReference type="InterPro" id="IPR012882">
    <property type="entry name" value="Fmp46"/>
</dbReference>
<keyword evidence="4" id="KW-0809">Transit peptide</keyword>
<accession>A0A1S9RII7</accession>
<feature type="region of interest" description="Disordered" evidence="7">
    <location>
        <begin position="117"/>
        <end position="136"/>
    </location>
</feature>
<dbReference type="SUPFAM" id="SSF52833">
    <property type="entry name" value="Thioredoxin-like"/>
    <property type="match status" value="1"/>
</dbReference>
<comment type="similarity">
    <text evidence="3">Belongs to the FMP46 family.</text>
</comment>
<dbReference type="Gene3D" id="3.40.30.10">
    <property type="entry name" value="Glutaredoxin"/>
    <property type="match status" value="1"/>
</dbReference>
<dbReference type="PANTHER" id="PTHR28071:SF1">
    <property type="entry name" value="REDOX PROTEIN FMP46, MITOCHONDRIAL-RELATED"/>
    <property type="match status" value="1"/>
</dbReference>
<protein>
    <recommendedName>
        <fullName evidence="10">Thioredoxin-like protein</fullName>
    </recommendedName>
</protein>
<evidence type="ECO:0000256" key="7">
    <source>
        <dbReference type="SAM" id="MobiDB-lite"/>
    </source>
</evidence>
<evidence type="ECO:0000256" key="3">
    <source>
        <dbReference type="ARBA" id="ARBA00009734"/>
    </source>
</evidence>
<organism evidence="8 9">
    <name type="scientific">Penicillium brasilianum</name>
    <dbReference type="NCBI Taxonomy" id="104259"/>
    <lineage>
        <taxon>Eukaryota</taxon>
        <taxon>Fungi</taxon>
        <taxon>Dikarya</taxon>
        <taxon>Ascomycota</taxon>
        <taxon>Pezizomycotina</taxon>
        <taxon>Eurotiomycetes</taxon>
        <taxon>Eurotiomycetidae</taxon>
        <taxon>Eurotiales</taxon>
        <taxon>Aspergillaceae</taxon>
        <taxon>Penicillium</taxon>
    </lineage>
</organism>
<name>A0A1S9RII7_PENBI</name>
<feature type="compositionally biased region" description="Basic and acidic residues" evidence="7">
    <location>
        <begin position="123"/>
        <end position="136"/>
    </location>
</feature>
<evidence type="ECO:0000256" key="1">
    <source>
        <dbReference type="ARBA" id="ARBA00002963"/>
    </source>
</evidence>
<evidence type="ECO:0008006" key="10">
    <source>
        <dbReference type="Google" id="ProtNLM"/>
    </source>
</evidence>
<proteinExistence type="inferred from homology"/>
<reference evidence="9" key="1">
    <citation type="submission" date="2015-09" db="EMBL/GenBank/DDBJ databases">
        <authorList>
            <person name="Fill T.P."/>
            <person name="Baretta J.F."/>
            <person name="de Almeida L.G."/>
            <person name="Rocha M."/>
            <person name="de Souza D.H."/>
            <person name="Malavazi I."/>
            <person name="Cerdeira L.T."/>
            <person name="Hong H."/>
            <person name="Samborskyy M."/>
            <person name="de Vasconcelos A.T."/>
            <person name="Leadlay P."/>
            <person name="Rodrigues-Filho E."/>
        </authorList>
    </citation>
    <scope>NUCLEOTIDE SEQUENCE [LARGE SCALE GENOMIC DNA]</scope>
    <source>
        <strain evidence="9">LaBioMMi 136</strain>
    </source>
</reference>
<evidence type="ECO:0000256" key="4">
    <source>
        <dbReference type="ARBA" id="ARBA00022946"/>
    </source>
</evidence>
<gene>
    <name evidence="8" type="ORF">PEBR_27158</name>
</gene>
<keyword evidence="6" id="KW-0496">Mitochondrion</keyword>
<evidence type="ECO:0000256" key="5">
    <source>
        <dbReference type="ARBA" id="ARBA00023002"/>
    </source>
</evidence>
<comment type="function">
    <text evidence="1">Putative mitochondrial redox protein which could be involved in the reduction of small toxic molecules.</text>
</comment>
<keyword evidence="5" id="KW-0560">Oxidoreductase</keyword>
<sequence length="231" mass="25079">MEPPTSRKSSQLPFSASLFNLHPSPPNPTSLIHHLTQPISIHVYLYQTPSKCSASYAPPPPLPTLSAHLMSPLTNQPTNLSQSKTLDPITLFHSPSLAPSTRVLNILKQASIAASETATEDQASDHSAHNKQQRGEFELEVTTSAPTTDQLHSILEYISPVSGTGGQGGKAVYGVGELVKGAKDAEDAVKKFKEDQERFVRPVTVDWVNGRAVIGDNESEILRMVRQLPEN</sequence>
<dbReference type="Pfam" id="PF07955">
    <property type="entry name" value="DUF1687"/>
    <property type="match status" value="1"/>
</dbReference>
<dbReference type="PANTHER" id="PTHR28071">
    <property type="entry name" value="REDOX PROTEIN FMP46, MITOCHONDRIAL-RELATED"/>
    <property type="match status" value="1"/>
</dbReference>
<evidence type="ECO:0000313" key="9">
    <source>
        <dbReference type="Proteomes" id="UP000190744"/>
    </source>
</evidence>
<evidence type="ECO:0000313" key="8">
    <source>
        <dbReference type="EMBL" id="OOQ85176.1"/>
    </source>
</evidence>
<comment type="subcellular location">
    <subcellularLocation>
        <location evidence="2">Mitochondrion</location>
    </subcellularLocation>
</comment>
<dbReference type="Proteomes" id="UP000190744">
    <property type="component" value="Unassembled WGS sequence"/>
</dbReference>
<evidence type="ECO:0000256" key="6">
    <source>
        <dbReference type="ARBA" id="ARBA00023128"/>
    </source>
</evidence>
<evidence type="ECO:0000256" key="2">
    <source>
        <dbReference type="ARBA" id="ARBA00004173"/>
    </source>
</evidence>
<comment type="caution">
    <text evidence="8">The sequence shown here is derived from an EMBL/GenBank/DDBJ whole genome shotgun (WGS) entry which is preliminary data.</text>
</comment>
<dbReference type="GO" id="GO:0005739">
    <property type="term" value="C:mitochondrion"/>
    <property type="evidence" value="ECO:0007669"/>
    <property type="project" value="UniProtKB-SubCell"/>
</dbReference>
<dbReference type="InterPro" id="IPR036249">
    <property type="entry name" value="Thioredoxin-like_sf"/>
</dbReference>